<dbReference type="Gene3D" id="2.120.10.30">
    <property type="entry name" value="TolB, C-terminal domain"/>
    <property type="match status" value="1"/>
</dbReference>
<evidence type="ECO:0000313" key="2">
    <source>
        <dbReference type="Proteomes" id="UP001596391"/>
    </source>
</evidence>
<comment type="caution">
    <text evidence="1">The sequence shown here is derived from an EMBL/GenBank/DDBJ whole genome shotgun (WGS) entry which is preliminary data.</text>
</comment>
<dbReference type="Proteomes" id="UP001596391">
    <property type="component" value="Unassembled WGS sequence"/>
</dbReference>
<accession>A0ABW1Z6L1</accession>
<gene>
    <name evidence="1" type="ORF">ACFQBQ_06375</name>
</gene>
<sequence>MRLSLRSLLPLALTATAITLTGCSLGSMQQSGSLSTQSGSIQLTGSAHGGQQPIYNAVVRLYSVGSGGYGTGSTLLATSANSDSAGGFSFTKLTTTGGVISSGATPSWQCPASGDPLIYITAVGGNTQGTGTTSTNNAASVMMAAIGACSTVSANTFVSLNEVSTVGSVFALGQYINPGSNTTPGSFTVGAPSGTQAQLGLKNAAASIGNLVNIAGGQAITSQTFGSTGGVGTGTVSVTATPESAKINTIANILAACINTTSASSVQCVDLFNNALPAQQASYTSQPSATFTTAIDTLQAAYYMATNPASLGTFVSCGTNPSATTTMGCLYSLSSSTPPFQPVVSAQPSDWTLGVTYTASGSCSAGGAFFAGPTKTSIDASGNIWIINAVSAVSASGIYANLVELSPTGSPLLCLGSSTNGRGLTIDPTGNVWASFNTTNGIYELPAGGSALVNWSTTASNGTAYAPYTITSDGVGNIYFTNIGTGGQLLQFAAPMTNTTPYAATLQTAGTSGFNSTTSTTTNYSAIDPQNRVWVQQSTTTATYQSTYTASSNTATVSSYAVSYTGGQYATVTFQAPNTFTAGQRVVLSGLSTSGATSAGLNSALLVLPGVTSTSFQALIPYTASIASTTDTGVATAQTYGFFKYTPPTTAYGLALDSNNYAYTGTTCCGTSTTSYKELVKITPTGSTSTSVSASTQYLGGMNGIRSVALDGAANVWVGNEFSSTGTQTSLVNFPISEIATAGSGTTATFTALSPTGTTLAASACTTSVGCPTGGGFIKNDFQEVRDIGIDPSGNVWVLNTGTEVSAYAGTTVTEIVGAAVPTVTPLSVAAATGKLASKPQ</sequence>
<name>A0ABW1Z6L1_9BACT</name>
<dbReference type="EMBL" id="JBHSWI010000001">
    <property type="protein sequence ID" value="MFC6645220.1"/>
    <property type="molecule type" value="Genomic_DNA"/>
</dbReference>
<dbReference type="RefSeq" id="WP_263371604.1">
    <property type="nucleotide sequence ID" value="NZ_JAGSYD010000003.1"/>
</dbReference>
<dbReference type="InterPro" id="IPR011042">
    <property type="entry name" value="6-blade_b-propeller_TolB-like"/>
</dbReference>
<keyword evidence="2" id="KW-1185">Reference proteome</keyword>
<evidence type="ECO:0000313" key="1">
    <source>
        <dbReference type="EMBL" id="MFC6645220.1"/>
    </source>
</evidence>
<protein>
    <submittedName>
        <fullName evidence="1">Uncharacterized protein</fullName>
    </submittedName>
</protein>
<proteinExistence type="predicted"/>
<organism evidence="1 2">
    <name type="scientific">Granulicella cerasi</name>
    <dbReference type="NCBI Taxonomy" id="741063"/>
    <lineage>
        <taxon>Bacteria</taxon>
        <taxon>Pseudomonadati</taxon>
        <taxon>Acidobacteriota</taxon>
        <taxon>Terriglobia</taxon>
        <taxon>Terriglobales</taxon>
        <taxon>Acidobacteriaceae</taxon>
        <taxon>Granulicella</taxon>
    </lineage>
</organism>
<dbReference type="SUPFAM" id="SSF63829">
    <property type="entry name" value="Calcium-dependent phosphotriesterase"/>
    <property type="match status" value="2"/>
</dbReference>
<reference evidence="2" key="1">
    <citation type="journal article" date="2019" name="Int. J. Syst. Evol. Microbiol.">
        <title>The Global Catalogue of Microorganisms (GCM) 10K type strain sequencing project: providing services to taxonomists for standard genome sequencing and annotation.</title>
        <authorList>
            <consortium name="The Broad Institute Genomics Platform"/>
            <consortium name="The Broad Institute Genome Sequencing Center for Infectious Disease"/>
            <person name="Wu L."/>
            <person name="Ma J."/>
        </authorList>
    </citation>
    <scope>NUCLEOTIDE SEQUENCE [LARGE SCALE GENOMIC DNA]</scope>
    <source>
        <strain evidence="2">CGMCC 1.16026</strain>
    </source>
</reference>
<dbReference type="PROSITE" id="PS51257">
    <property type="entry name" value="PROKAR_LIPOPROTEIN"/>
    <property type="match status" value="1"/>
</dbReference>